<comment type="caution">
    <text evidence="1">The sequence shown here is derived from an EMBL/GenBank/DDBJ whole genome shotgun (WGS) entry which is preliminary data.</text>
</comment>
<protein>
    <submittedName>
        <fullName evidence="1">Uncharacterized protein</fullName>
    </submittedName>
</protein>
<dbReference type="RefSeq" id="XP_016585804.1">
    <property type="nucleotide sequence ID" value="XM_016731363.1"/>
</dbReference>
<dbReference type="KEGG" id="ssck:SPSK_04560"/>
<dbReference type="Proteomes" id="UP000033710">
    <property type="component" value="Unassembled WGS sequence"/>
</dbReference>
<dbReference type="AlphaFoldDB" id="A0A0F2M087"/>
<dbReference type="EMBL" id="AXCR01000010">
    <property type="protein sequence ID" value="KJR83128.1"/>
    <property type="molecule type" value="Genomic_DNA"/>
</dbReference>
<dbReference type="GeneID" id="27666640"/>
<reference evidence="1 2" key="2">
    <citation type="journal article" date="2015" name="Eukaryot. Cell">
        <title>Asexual propagation of a virulent clone complex in a human and feline outbreak of sporotrichosis.</title>
        <authorList>
            <person name="Teixeira Mde M."/>
            <person name="Rodrigues A.M."/>
            <person name="Tsui C.K."/>
            <person name="de Almeida L.G."/>
            <person name="Van Diepeningen A.D."/>
            <person name="van den Ende B.G."/>
            <person name="Fernandes G.F."/>
            <person name="Kano R."/>
            <person name="Hamelin R.C."/>
            <person name="Lopes-Bezerra L.M."/>
            <person name="Vasconcelos A.T."/>
            <person name="de Hoog S."/>
            <person name="de Camargo Z.P."/>
            <person name="Felipe M.S."/>
        </authorList>
    </citation>
    <scope>NUCLEOTIDE SEQUENCE [LARGE SCALE GENOMIC DNA]</scope>
    <source>
        <strain evidence="1 2">1099-18</strain>
    </source>
</reference>
<reference evidence="1 2" key="1">
    <citation type="journal article" date="2014" name="BMC Genomics">
        <title>Comparative genomics of the major fungal agents of human and animal Sporotrichosis: Sporothrix schenckii and Sporothrix brasiliensis.</title>
        <authorList>
            <person name="Teixeira M.M."/>
            <person name="de Almeida L.G."/>
            <person name="Kubitschek-Barreira P."/>
            <person name="Alves F.L."/>
            <person name="Kioshima E.S."/>
            <person name="Abadio A.K."/>
            <person name="Fernandes L."/>
            <person name="Derengowski L.S."/>
            <person name="Ferreira K.S."/>
            <person name="Souza R.C."/>
            <person name="Ruiz J.C."/>
            <person name="de Andrade N.C."/>
            <person name="Paes H.C."/>
            <person name="Nicola A.M."/>
            <person name="Albuquerque P."/>
            <person name="Gerber A.L."/>
            <person name="Martins V.P."/>
            <person name="Peconick L.D."/>
            <person name="Neto A.V."/>
            <person name="Chaucanez C.B."/>
            <person name="Silva P.A."/>
            <person name="Cunha O.L."/>
            <person name="de Oliveira F.F."/>
            <person name="dos Santos T.C."/>
            <person name="Barros A.L."/>
            <person name="Soares M.A."/>
            <person name="de Oliveira L.M."/>
            <person name="Marini M.M."/>
            <person name="Villalobos-Duno H."/>
            <person name="Cunha M.M."/>
            <person name="de Hoog S."/>
            <person name="da Silveira J.F."/>
            <person name="Henrissat B."/>
            <person name="Nino-Vega G.A."/>
            <person name="Cisalpino P.S."/>
            <person name="Mora-Montes H.M."/>
            <person name="Almeida S.R."/>
            <person name="Stajich J.E."/>
            <person name="Lopes-Bezerra L.M."/>
            <person name="Vasconcelos A.T."/>
            <person name="Felipe M.S."/>
        </authorList>
    </citation>
    <scope>NUCLEOTIDE SEQUENCE [LARGE SCALE GENOMIC DNA]</scope>
    <source>
        <strain evidence="1 2">1099-18</strain>
    </source>
</reference>
<organism evidence="1 2">
    <name type="scientific">Sporothrix schenckii 1099-18</name>
    <dbReference type="NCBI Taxonomy" id="1397361"/>
    <lineage>
        <taxon>Eukaryota</taxon>
        <taxon>Fungi</taxon>
        <taxon>Dikarya</taxon>
        <taxon>Ascomycota</taxon>
        <taxon>Pezizomycotina</taxon>
        <taxon>Sordariomycetes</taxon>
        <taxon>Sordariomycetidae</taxon>
        <taxon>Ophiostomatales</taxon>
        <taxon>Ophiostomataceae</taxon>
        <taxon>Sporothrix</taxon>
    </lineage>
</organism>
<sequence length="185" mass="20628">MANFLLLGDVAYCSLASEIHQKFAHQGISDEYSRFRKDLDALRLKLETVQREIVADDLGFLADDLGSHLDDVPPVCRPLWDFMKDSLPCPSAAPINYQVEDPFAWARPEAIAHVNCGINSTEAPNLDTAMATCREMSHETCLENIDSDKSGIALWPTSTIHRKPMHNATRPLYCDDDDGVNEPLV</sequence>
<evidence type="ECO:0000313" key="2">
    <source>
        <dbReference type="Proteomes" id="UP000033710"/>
    </source>
</evidence>
<dbReference type="VEuPathDB" id="FungiDB:SPSK_04560"/>
<gene>
    <name evidence="1" type="ORF">SPSK_04560</name>
</gene>
<name>A0A0F2M087_SPOSC</name>
<evidence type="ECO:0000313" key="1">
    <source>
        <dbReference type="EMBL" id="KJR83128.1"/>
    </source>
</evidence>
<accession>A0A0F2M087</accession>
<proteinExistence type="predicted"/>
<dbReference type="OrthoDB" id="10310921at2759"/>